<keyword evidence="5" id="KW-1185">Reference proteome</keyword>
<dbReference type="EMBL" id="JABFMT010000019">
    <property type="protein sequence ID" value="NUU03315.1"/>
    <property type="molecule type" value="Genomic_DNA"/>
</dbReference>
<evidence type="ECO:0000313" key="3">
    <source>
        <dbReference type="EMBL" id="OWY26612.1"/>
    </source>
</evidence>
<evidence type="ECO:0000256" key="1">
    <source>
        <dbReference type="SAM" id="Phobius"/>
    </source>
</evidence>
<dbReference type="Proteomes" id="UP000536746">
    <property type="component" value="Unassembled WGS sequence"/>
</dbReference>
<accession>A0A246WMJ8</accession>
<keyword evidence="1" id="KW-0812">Transmembrane</keyword>
<organism evidence="3 4">
    <name type="scientific">Herbaspirillum robiniae</name>
    <dbReference type="NCBI Taxonomy" id="2014887"/>
    <lineage>
        <taxon>Bacteria</taxon>
        <taxon>Pseudomonadati</taxon>
        <taxon>Pseudomonadota</taxon>
        <taxon>Betaproteobacteria</taxon>
        <taxon>Burkholderiales</taxon>
        <taxon>Oxalobacteraceae</taxon>
        <taxon>Herbaspirillum</taxon>
    </lineage>
</organism>
<feature type="transmembrane region" description="Helical" evidence="1">
    <location>
        <begin position="179"/>
        <end position="202"/>
    </location>
</feature>
<evidence type="ECO:0000313" key="5">
    <source>
        <dbReference type="Proteomes" id="UP000536746"/>
    </source>
</evidence>
<dbReference type="OrthoDB" id="7334386at2"/>
<gene>
    <name evidence="3" type="ORF">CEJ42_22900</name>
    <name evidence="2" type="ORF">HNO84_17040</name>
</gene>
<dbReference type="AlphaFoldDB" id="A0A246WMJ8"/>
<proteinExistence type="predicted"/>
<reference evidence="2 5" key="2">
    <citation type="journal article" date="2020" name="Front. Plant Sci.">
        <title>Isolation of Rhizosphere Bacteria That Improve Quality and Water Stress Tolerance in Greenhouse Ornamentals.</title>
        <authorList>
            <person name="Nordstedt N.P."/>
            <person name="Jones M.L."/>
        </authorList>
    </citation>
    <scope>NUCLEOTIDE SEQUENCE [LARGE SCALE GENOMIC DNA]</scope>
    <source>
        <strain evidence="2 5">C6C2</strain>
    </source>
</reference>
<comment type="caution">
    <text evidence="3">The sequence shown here is derived from an EMBL/GenBank/DDBJ whole genome shotgun (WGS) entry which is preliminary data.</text>
</comment>
<evidence type="ECO:0008006" key="6">
    <source>
        <dbReference type="Google" id="ProtNLM"/>
    </source>
</evidence>
<name>A0A246WMJ8_9BURK</name>
<sequence length="261" mass="28065">MKHRLRLSRLVLTLNRFYVLALSCALLLALGAGVLGWLATLEQRGAALREGRFEFSLNTIRSGVEAGLQVGLLLPDLPGAQQLIEQSRSQERVILSIDIFDAQGHIVFTTDSGGVGAVIPAAWRAPCLTRARGNWSGVDEEGRLVCGAVINGFDQVAGGVALRYRLDDRAGTFGQLGGFWLLPLLWAAGLALVGGLFGWLLLRPVERRLLQQSDALAGLRDGRNDTLTGPVAGALLAAAAMQEEFARIDAEADRLDNLESR</sequence>
<keyword evidence="1" id="KW-0472">Membrane</keyword>
<reference evidence="3 4" key="1">
    <citation type="submission" date="2017-06" db="EMBL/GenBank/DDBJ databases">
        <title>Herbaspirillum phytohormonus sp. nov., isolated from the root nodule of Robinia pseudoacacia in lead-zinc mine.</title>
        <authorList>
            <person name="Fan M."/>
            <person name="Lin Y."/>
        </authorList>
    </citation>
    <scope>NUCLEOTIDE SEQUENCE [LARGE SCALE GENOMIC DNA]</scope>
    <source>
        <strain evidence="3 4">HZ10</strain>
    </source>
</reference>
<dbReference type="RefSeq" id="WP_079217164.1">
    <property type="nucleotide sequence ID" value="NZ_CP018845.1"/>
</dbReference>
<evidence type="ECO:0000313" key="2">
    <source>
        <dbReference type="EMBL" id="NUU03315.1"/>
    </source>
</evidence>
<evidence type="ECO:0000313" key="4">
    <source>
        <dbReference type="Proteomes" id="UP000197596"/>
    </source>
</evidence>
<protein>
    <recommendedName>
        <fullName evidence="6">HAMP domain-containing protein</fullName>
    </recommendedName>
</protein>
<keyword evidence="1" id="KW-1133">Transmembrane helix</keyword>
<dbReference type="EMBL" id="NJGU01000017">
    <property type="protein sequence ID" value="OWY26612.1"/>
    <property type="molecule type" value="Genomic_DNA"/>
</dbReference>
<dbReference type="Proteomes" id="UP000197596">
    <property type="component" value="Unassembled WGS sequence"/>
</dbReference>